<reference evidence="1 2" key="1">
    <citation type="submission" date="2018-01" db="EMBL/GenBank/DDBJ databases">
        <authorList>
            <person name="Gaut B.S."/>
            <person name="Morton B.R."/>
            <person name="Clegg M.T."/>
            <person name="Duvall M.R."/>
        </authorList>
    </citation>
    <scope>NUCLEOTIDE SEQUENCE [LARGE SCALE GENOMIC DNA]</scope>
    <source>
        <strain evidence="1">GP69</strain>
    </source>
</reference>
<accession>A0A2K4ZEE2</accession>
<organism evidence="1 2">
    <name type="scientific">Acetatifactor muris</name>
    <dbReference type="NCBI Taxonomy" id="879566"/>
    <lineage>
        <taxon>Bacteria</taxon>
        <taxon>Bacillati</taxon>
        <taxon>Bacillota</taxon>
        <taxon>Clostridia</taxon>
        <taxon>Lachnospirales</taxon>
        <taxon>Lachnospiraceae</taxon>
        <taxon>Acetatifactor</taxon>
    </lineage>
</organism>
<dbReference type="AlphaFoldDB" id="A0A2K4ZEE2"/>
<dbReference type="RefSeq" id="WP_103238916.1">
    <property type="nucleotide sequence ID" value="NZ_JANJZD010000014.1"/>
</dbReference>
<sequence length="154" mass="17218">MITKVKLQRFKKFKNNEIVLKPFTVLMEENSCGKTTVIQAINLSLNTFAKSDLITLKNEKAIPKARGIGATDLPGINISDFRELYYGKVSRQSKKSNKSFGAIVDIEDDKRNIYKLQVSSLFGGFNLKCLSSADDLKNSPTIYNFTPLLISGFV</sequence>
<name>A0A2K4ZEE2_9FIRM</name>
<dbReference type="OrthoDB" id="9784297at2"/>
<proteinExistence type="predicted"/>
<dbReference type="InterPro" id="IPR027417">
    <property type="entry name" value="P-loop_NTPase"/>
</dbReference>
<evidence type="ECO:0000313" key="2">
    <source>
        <dbReference type="Proteomes" id="UP000236311"/>
    </source>
</evidence>
<keyword evidence="2" id="KW-1185">Reference proteome</keyword>
<dbReference type="SUPFAM" id="SSF52540">
    <property type="entry name" value="P-loop containing nucleoside triphosphate hydrolases"/>
    <property type="match status" value="1"/>
</dbReference>
<evidence type="ECO:0000313" key="1">
    <source>
        <dbReference type="EMBL" id="SOY28832.1"/>
    </source>
</evidence>
<gene>
    <name evidence="1" type="ORF">AMURIS_01546</name>
</gene>
<dbReference type="Gene3D" id="3.40.50.300">
    <property type="entry name" value="P-loop containing nucleotide triphosphate hydrolases"/>
    <property type="match status" value="1"/>
</dbReference>
<dbReference type="Proteomes" id="UP000236311">
    <property type="component" value="Unassembled WGS sequence"/>
</dbReference>
<protein>
    <submittedName>
        <fullName evidence="1">Uncharacterized protein</fullName>
    </submittedName>
</protein>
<dbReference type="EMBL" id="OFSM01000007">
    <property type="protein sequence ID" value="SOY28832.1"/>
    <property type="molecule type" value="Genomic_DNA"/>
</dbReference>